<dbReference type="EMBL" id="JAFEMO010000002">
    <property type="protein sequence ID" value="KAH7575166.1"/>
    <property type="molecule type" value="Genomic_DNA"/>
</dbReference>
<comment type="subcellular location">
    <subcellularLocation>
        <location evidence="1">Nucleus</location>
    </subcellularLocation>
</comment>
<evidence type="ECO:0000256" key="2">
    <source>
        <dbReference type="ARBA" id="ARBA00023015"/>
    </source>
</evidence>
<dbReference type="InterPro" id="IPR015300">
    <property type="entry name" value="DNA-bd_pseudobarrel_sf"/>
</dbReference>
<keyword evidence="5" id="KW-0539">Nucleus</keyword>
<gene>
    <name evidence="8" type="ORF">JRO89_XS02G0056800</name>
</gene>
<protein>
    <recommendedName>
        <fullName evidence="7">TF-B3 domain-containing protein</fullName>
    </recommendedName>
</protein>
<proteinExistence type="predicted"/>
<evidence type="ECO:0000256" key="4">
    <source>
        <dbReference type="ARBA" id="ARBA00023163"/>
    </source>
</evidence>
<dbReference type="SMART" id="SM01019">
    <property type="entry name" value="B3"/>
    <property type="match status" value="3"/>
</dbReference>
<dbReference type="Proteomes" id="UP000827721">
    <property type="component" value="Unassembled WGS sequence"/>
</dbReference>
<dbReference type="InterPro" id="IPR050655">
    <property type="entry name" value="Plant_B3_domain"/>
</dbReference>
<feature type="domain" description="TF-B3" evidence="7">
    <location>
        <begin position="11"/>
        <end position="104"/>
    </location>
</feature>
<accession>A0ABQ8IEQ5</accession>
<evidence type="ECO:0000256" key="5">
    <source>
        <dbReference type="ARBA" id="ARBA00023242"/>
    </source>
</evidence>
<dbReference type="InterPro" id="IPR004252">
    <property type="entry name" value="Probable_transposase_24"/>
</dbReference>
<dbReference type="PANTHER" id="PTHR31920:SF51">
    <property type="entry name" value="BINDING PROTEIN, PUTATIVE-RELATED"/>
    <property type="match status" value="1"/>
</dbReference>
<keyword evidence="2" id="KW-0805">Transcription regulation</keyword>
<comment type="caution">
    <text evidence="8">The sequence shown here is derived from an EMBL/GenBank/DDBJ whole genome shotgun (WGS) entry which is preliminary data.</text>
</comment>
<evidence type="ECO:0000313" key="9">
    <source>
        <dbReference type="Proteomes" id="UP000827721"/>
    </source>
</evidence>
<organism evidence="8 9">
    <name type="scientific">Xanthoceras sorbifolium</name>
    <dbReference type="NCBI Taxonomy" id="99658"/>
    <lineage>
        <taxon>Eukaryota</taxon>
        <taxon>Viridiplantae</taxon>
        <taxon>Streptophyta</taxon>
        <taxon>Embryophyta</taxon>
        <taxon>Tracheophyta</taxon>
        <taxon>Spermatophyta</taxon>
        <taxon>Magnoliopsida</taxon>
        <taxon>eudicotyledons</taxon>
        <taxon>Gunneridae</taxon>
        <taxon>Pentapetalae</taxon>
        <taxon>rosids</taxon>
        <taxon>malvids</taxon>
        <taxon>Sapindales</taxon>
        <taxon>Sapindaceae</taxon>
        <taxon>Xanthoceroideae</taxon>
        <taxon>Xanthoceras</taxon>
    </lineage>
</organism>
<keyword evidence="6" id="KW-0175">Coiled coil</keyword>
<name>A0ABQ8IEQ5_9ROSI</name>
<feature type="coiled-coil region" evidence="6">
    <location>
        <begin position="410"/>
        <end position="447"/>
    </location>
</feature>
<keyword evidence="4" id="KW-0804">Transcription</keyword>
<evidence type="ECO:0000259" key="7">
    <source>
        <dbReference type="PROSITE" id="PS50863"/>
    </source>
</evidence>
<dbReference type="CDD" id="cd10017">
    <property type="entry name" value="B3_DNA"/>
    <property type="match status" value="4"/>
</dbReference>
<dbReference type="InterPro" id="IPR003340">
    <property type="entry name" value="B3_DNA-bd"/>
</dbReference>
<sequence>MSNSMAETPSHFYKVILPETIADKKLRIPEKFVREFGDELSDVVRFIVPNGQVWRVGLMKDGRNVWFHDGWHHFIEYYSITARCILVFKYEKNSNFHVLIFNLSACEILYPRNFEEPGNYQQNSEHQVEMESKDFIDKGQGSSGTKRKGRGKARGVAYRARDLEVNIYQGRILTPEVVREISIIFSQNITGPWITYTEYPKEERERLFARFKRIQFRYTCSEEDLKAAFLTTVSNLYRDWMCRLRKPVFKKYKSPKDRIAHPPNNVSAVVWKQMVDKWTDAKWQDKSKQNANNQSNVQMYHTTGSVPYAKYRYEQLRQNGVEPSPIECFKKFNMSKTKDGGEKWTSEKAKELHEKMEFKKKSVAVNQDSEIDDWDIYREVVGTSHGYVLGMGRGIKAEDGSCKRARVARCAALEVKIRSMEEELQQFKVMQEEMKQMRELMKNACRDRIPETFVRKFGDELSAAVTLIPNGRTWHVQLTKDEKKIWLHDSWHDFVKCYSISAGPNDEKNSLNQDEMKIEIMDFATPNSPSNSLKNKAFDKCRRSSSKICTPQSQVKRDKPSLGLVLGTNRCGKCSASFETPKYNPDSSTQDAHEEEVKTRFRYYGSASARKRKVRTNEREREIHTANAFEPANPYCRVVMRPSYLTTMCLPSSFSKKHFNGVLGFIKLQLSNGKQWPVRCIYRRQRAVFSQGWRGFMLDNNLGEGDVCVFEVLRSRDIVVKVTVFRVLKSAEFVNRPSFGLLGKVTEKLDEISKSDAIGDESEHTKARHKVVAHSSDKENEKTKLHNLNSHREFVPVKFAKCLSRDSECIKVQDSDGREWPGMTMWCGGYCRIKGLAGLLREKNLDEGDICIFELIRVNELKVSVFYAST</sequence>
<reference evidence="8 9" key="1">
    <citation type="submission" date="2021-02" db="EMBL/GenBank/DDBJ databases">
        <title>Plant Genome Project.</title>
        <authorList>
            <person name="Zhang R.-G."/>
        </authorList>
    </citation>
    <scope>NUCLEOTIDE SEQUENCE [LARGE SCALE GENOMIC DNA]</scope>
    <source>
        <tissue evidence="8">Leaves</tissue>
    </source>
</reference>
<dbReference type="Pfam" id="PF03004">
    <property type="entry name" value="Transposase_24"/>
    <property type="match status" value="1"/>
</dbReference>
<dbReference type="PROSITE" id="PS50863">
    <property type="entry name" value="B3"/>
    <property type="match status" value="2"/>
</dbReference>
<keyword evidence="9" id="KW-1185">Reference proteome</keyword>
<dbReference type="Gene3D" id="2.40.330.10">
    <property type="entry name" value="DNA-binding pseudobarrel domain"/>
    <property type="match status" value="4"/>
</dbReference>
<keyword evidence="3" id="KW-0238">DNA-binding</keyword>
<evidence type="ECO:0000256" key="6">
    <source>
        <dbReference type="SAM" id="Coils"/>
    </source>
</evidence>
<evidence type="ECO:0000256" key="3">
    <source>
        <dbReference type="ARBA" id="ARBA00023125"/>
    </source>
</evidence>
<dbReference type="Pfam" id="PF02362">
    <property type="entry name" value="B3"/>
    <property type="match status" value="3"/>
</dbReference>
<feature type="domain" description="TF-B3" evidence="7">
    <location>
        <begin position="650"/>
        <end position="728"/>
    </location>
</feature>
<evidence type="ECO:0000256" key="1">
    <source>
        <dbReference type="ARBA" id="ARBA00004123"/>
    </source>
</evidence>
<evidence type="ECO:0000313" key="8">
    <source>
        <dbReference type="EMBL" id="KAH7575166.1"/>
    </source>
</evidence>
<dbReference type="SUPFAM" id="SSF101936">
    <property type="entry name" value="DNA-binding pseudobarrel domain"/>
    <property type="match status" value="4"/>
</dbReference>
<dbReference type="PANTHER" id="PTHR31920">
    <property type="entry name" value="B3 DOMAIN-CONTAINING"/>
    <property type="match status" value="1"/>
</dbReference>